<dbReference type="EMBL" id="LROR01000058">
    <property type="protein sequence ID" value="OBR92366.1"/>
    <property type="molecule type" value="Genomic_DNA"/>
</dbReference>
<evidence type="ECO:0000313" key="4">
    <source>
        <dbReference type="Proteomes" id="UP000077384"/>
    </source>
</evidence>
<evidence type="ECO:0000313" key="5">
    <source>
        <dbReference type="Proteomes" id="UP000093694"/>
    </source>
</evidence>
<protein>
    <submittedName>
        <fullName evidence="2">Uncharacterized protein</fullName>
    </submittedName>
</protein>
<dbReference type="EMBL" id="LITQ01000033">
    <property type="protein sequence ID" value="OAA89365.1"/>
    <property type="molecule type" value="Genomic_DNA"/>
</dbReference>
<evidence type="ECO:0000313" key="3">
    <source>
        <dbReference type="EMBL" id="OBR92366.1"/>
    </source>
</evidence>
<dbReference type="Proteomes" id="UP000077384">
    <property type="component" value="Unassembled WGS sequence"/>
</dbReference>
<gene>
    <name evidence="3" type="ORF">CLCOS_30300</name>
    <name evidence="2" type="ORF">WX73_02224</name>
</gene>
<reference evidence="3 5" key="2">
    <citation type="journal article" date="2016" name="Front. Microbiol.">
        <title>Industrial Acetogenic Biocatalysts: A Comparative Metabolic and Genomic Analysis.</title>
        <authorList>
            <person name="Bengelsdorf F."/>
            <person name="Poehlein A."/>
            <person name="Sonja S."/>
            <person name="Erz C."/>
            <person name="Hummel T."/>
            <person name="Hoffmeister S."/>
            <person name="Daniel R."/>
            <person name="Durre P."/>
        </authorList>
    </citation>
    <scope>NUCLEOTIDE SEQUENCE [LARGE SCALE GENOMIC DNA]</scope>
    <source>
        <strain evidence="3 5">PTA-10522</strain>
    </source>
</reference>
<feature type="region of interest" description="Disordered" evidence="1">
    <location>
        <begin position="16"/>
        <end position="97"/>
    </location>
</feature>
<reference evidence="2 4" key="1">
    <citation type="journal article" date="2015" name="Biotechnol. Bioeng.">
        <title>Genome sequence and phenotypic characterization of Caulobacter segnis.</title>
        <authorList>
            <person name="Patel S."/>
            <person name="Fletcher B."/>
            <person name="Scott D.C."/>
            <person name="Ely B."/>
        </authorList>
    </citation>
    <scope>NUCLEOTIDE SEQUENCE [LARGE SCALE GENOMIC DNA]</scope>
    <source>
        <strain evidence="2 4">PS02</strain>
    </source>
</reference>
<dbReference type="PATRIC" id="fig|1705578.3.peg.2485"/>
<name>A0A162J2E4_9CLOT</name>
<proteinExistence type="predicted"/>
<sequence>MKINIISNTMINNMKHKANSTSIGKSSPLDKEKLQLQQQMKKIEESDVSEETKDESIKEIQKRLLEEKSNKLDKKSETKEDTKQETEEEAYDKSQGINKEVMMGLMSASFHERNGRVAYSEYKKAKAKGNMGQAEIALNYTSSEIKKTSQSAKLIQKGIGEYKKQLDKIKKKDNPVKSTENKPNADDRTVEVHNKIDLKEQNNDKDTIQVKGETSVKKHKNKR</sequence>
<feature type="compositionally biased region" description="Basic and acidic residues" evidence="1">
    <location>
        <begin position="166"/>
        <end position="208"/>
    </location>
</feature>
<dbReference type="Proteomes" id="UP000093694">
    <property type="component" value="Unassembled WGS sequence"/>
</dbReference>
<accession>A0A162J2E4</accession>
<comment type="caution">
    <text evidence="2">The sequence shown here is derived from an EMBL/GenBank/DDBJ whole genome shotgun (WGS) entry which is preliminary data.</text>
</comment>
<evidence type="ECO:0000313" key="2">
    <source>
        <dbReference type="EMBL" id="OAA89365.1"/>
    </source>
</evidence>
<feature type="region of interest" description="Disordered" evidence="1">
    <location>
        <begin position="166"/>
        <end position="223"/>
    </location>
</feature>
<feature type="compositionally biased region" description="Basic and acidic residues" evidence="1">
    <location>
        <begin position="41"/>
        <end position="85"/>
    </location>
</feature>
<keyword evidence="5" id="KW-1185">Reference proteome</keyword>
<organism evidence="2 4">
    <name type="scientific">Clostridium coskatii</name>
    <dbReference type="NCBI Taxonomy" id="1705578"/>
    <lineage>
        <taxon>Bacteria</taxon>
        <taxon>Bacillati</taxon>
        <taxon>Bacillota</taxon>
        <taxon>Clostridia</taxon>
        <taxon>Eubacteriales</taxon>
        <taxon>Clostridiaceae</taxon>
        <taxon>Clostridium</taxon>
    </lineage>
</organism>
<evidence type="ECO:0000256" key="1">
    <source>
        <dbReference type="SAM" id="MobiDB-lite"/>
    </source>
</evidence>
<dbReference type="RefSeq" id="WP_063602167.1">
    <property type="nucleotide sequence ID" value="NZ_LITQ01000033.1"/>
</dbReference>
<dbReference type="AlphaFoldDB" id="A0A162J2E4"/>